<organism evidence="2 3">
    <name type="scientific">Tilletia walkeri</name>
    <dbReference type="NCBI Taxonomy" id="117179"/>
    <lineage>
        <taxon>Eukaryota</taxon>
        <taxon>Fungi</taxon>
        <taxon>Dikarya</taxon>
        <taxon>Basidiomycota</taxon>
        <taxon>Ustilaginomycotina</taxon>
        <taxon>Exobasidiomycetes</taxon>
        <taxon>Tilletiales</taxon>
        <taxon>Tilletiaceae</taxon>
        <taxon>Tilletia</taxon>
    </lineage>
</organism>
<proteinExistence type="predicted"/>
<dbReference type="AlphaFoldDB" id="A0A8X7T6Z0"/>
<feature type="compositionally biased region" description="Low complexity" evidence="1">
    <location>
        <begin position="29"/>
        <end position="44"/>
    </location>
</feature>
<protein>
    <submittedName>
        <fullName evidence="2">Uncharacterized protein</fullName>
    </submittedName>
</protein>
<name>A0A8X7T6Z0_9BASI</name>
<feature type="region of interest" description="Disordered" evidence="1">
    <location>
        <begin position="1"/>
        <end position="51"/>
    </location>
</feature>
<comment type="caution">
    <text evidence="2">The sequence shown here is derived from an EMBL/GenBank/DDBJ whole genome shotgun (WGS) entry which is preliminary data.</text>
</comment>
<reference evidence="2" key="2">
    <citation type="journal article" date="2019" name="IMA Fungus">
        <title>Genome sequencing and comparison of five Tilletia species to identify candidate genes for the detection of regulated species infecting wheat.</title>
        <authorList>
            <person name="Nguyen H.D.T."/>
            <person name="Sultana T."/>
            <person name="Kesanakurti P."/>
            <person name="Hambleton S."/>
        </authorList>
    </citation>
    <scope>NUCLEOTIDE SEQUENCE</scope>
    <source>
        <strain evidence="2">DAOMC 236422</strain>
    </source>
</reference>
<dbReference type="Proteomes" id="UP000078113">
    <property type="component" value="Unassembled WGS sequence"/>
</dbReference>
<sequence length="51" mass="5171">AVARSSAILRAQRSRKARPTTVKPRGNKAIAAANAKANAAPAEESAAEEAA</sequence>
<gene>
    <name evidence="2" type="ORF">A4X09_0g1102</name>
</gene>
<feature type="non-terminal residue" evidence="2">
    <location>
        <position position="1"/>
    </location>
</feature>
<dbReference type="EMBL" id="LWDG02000024">
    <property type="protein sequence ID" value="KAE8271212.1"/>
    <property type="molecule type" value="Genomic_DNA"/>
</dbReference>
<evidence type="ECO:0000256" key="1">
    <source>
        <dbReference type="SAM" id="MobiDB-lite"/>
    </source>
</evidence>
<evidence type="ECO:0000313" key="2">
    <source>
        <dbReference type="EMBL" id="KAE8271212.1"/>
    </source>
</evidence>
<reference evidence="2" key="1">
    <citation type="submission" date="2016-04" db="EMBL/GenBank/DDBJ databases">
        <authorList>
            <person name="Nguyen H.D."/>
            <person name="Samba Siva P."/>
            <person name="Cullis J."/>
            <person name="Levesque C.A."/>
            <person name="Hambleton S."/>
        </authorList>
    </citation>
    <scope>NUCLEOTIDE SEQUENCE</scope>
    <source>
        <strain evidence="2">DAOMC 236422</strain>
    </source>
</reference>
<accession>A0A8X7T6Z0</accession>
<keyword evidence="3" id="KW-1185">Reference proteome</keyword>
<evidence type="ECO:0000313" key="3">
    <source>
        <dbReference type="Proteomes" id="UP000078113"/>
    </source>
</evidence>